<evidence type="ECO:0000256" key="5">
    <source>
        <dbReference type="ARBA" id="ARBA00023242"/>
    </source>
</evidence>
<keyword evidence="3" id="KW-0863">Zinc-finger</keyword>
<dbReference type="GO" id="GO:0005634">
    <property type="term" value="C:nucleus"/>
    <property type="evidence" value="ECO:0007669"/>
    <property type="project" value="UniProtKB-SubCell"/>
</dbReference>
<evidence type="ECO:0000256" key="4">
    <source>
        <dbReference type="ARBA" id="ARBA00022833"/>
    </source>
</evidence>
<evidence type="ECO:0000313" key="8">
    <source>
        <dbReference type="EMBL" id="KAF2748268.1"/>
    </source>
</evidence>
<accession>A0A6A6VCF3</accession>
<evidence type="ECO:0000313" key="9">
    <source>
        <dbReference type="Proteomes" id="UP000799440"/>
    </source>
</evidence>
<organism evidence="8 9">
    <name type="scientific">Sporormia fimetaria CBS 119925</name>
    <dbReference type="NCBI Taxonomy" id="1340428"/>
    <lineage>
        <taxon>Eukaryota</taxon>
        <taxon>Fungi</taxon>
        <taxon>Dikarya</taxon>
        <taxon>Ascomycota</taxon>
        <taxon>Pezizomycotina</taxon>
        <taxon>Dothideomycetes</taxon>
        <taxon>Pleosporomycetidae</taxon>
        <taxon>Pleosporales</taxon>
        <taxon>Sporormiaceae</taxon>
        <taxon>Sporormia</taxon>
    </lineage>
</organism>
<evidence type="ECO:0000256" key="1">
    <source>
        <dbReference type="ARBA" id="ARBA00004123"/>
    </source>
</evidence>
<dbReference type="GO" id="GO:0008270">
    <property type="term" value="F:zinc ion binding"/>
    <property type="evidence" value="ECO:0007669"/>
    <property type="project" value="UniProtKB-KW"/>
</dbReference>
<dbReference type="Pfam" id="PF00645">
    <property type="entry name" value="zf-PARP"/>
    <property type="match status" value="2"/>
</dbReference>
<feature type="region of interest" description="Disordered" evidence="6">
    <location>
        <begin position="238"/>
        <end position="294"/>
    </location>
</feature>
<keyword evidence="4" id="KW-0862">Zinc</keyword>
<evidence type="ECO:0000256" key="6">
    <source>
        <dbReference type="SAM" id="MobiDB-lite"/>
    </source>
</evidence>
<dbReference type="Gene3D" id="3.30.1740.10">
    <property type="entry name" value="Zinc finger, PARP-type"/>
    <property type="match status" value="2"/>
</dbReference>
<comment type="subcellular location">
    <subcellularLocation>
        <location evidence="1">Nucleus</location>
    </subcellularLocation>
</comment>
<keyword evidence="9" id="KW-1185">Reference proteome</keyword>
<keyword evidence="2" id="KW-0479">Metal-binding</keyword>
<dbReference type="AlphaFoldDB" id="A0A6A6VCF3"/>
<dbReference type="GO" id="GO:0003677">
    <property type="term" value="F:DNA binding"/>
    <property type="evidence" value="ECO:0007669"/>
    <property type="project" value="InterPro"/>
</dbReference>
<protein>
    <recommendedName>
        <fullName evidence="7">PARP-type domain-containing protein</fullName>
    </recommendedName>
</protein>
<keyword evidence="5" id="KW-0539">Nucleus</keyword>
<dbReference type="PROSITE" id="PS50064">
    <property type="entry name" value="ZF_PARP_2"/>
    <property type="match status" value="1"/>
</dbReference>
<evidence type="ECO:0000256" key="3">
    <source>
        <dbReference type="ARBA" id="ARBA00022771"/>
    </source>
</evidence>
<dbReference type="Proteomes" id="UP000799440">
    <property type="component" value="Unassembled WGS sequence"/>
</dbReference>
<evidence type="ECO:0000259" key="7">
    <source>
        <dbReference type="PROSITE" id="PS50064"/>
    </source>
</evidence>
<feature type="compositionally biased region" description="Basic and acidic residues" evidence="6">
    <location>
        <begin position="254"/>
        <end position="286"/>
    </location>
</feature>
<dbReference type="InterPro" id="IPR001510">
    <property type="entry name" value="Znf_PARP"/>
</dbReference>
<gene>
    <name evidence="8" type="ORF">M011DRAFT_457613</name>
</gene>
<feature type="compositionally biased region" description="Basic and acidic residues" evidence="6">
    <location>
        <begin position="130"/>
        <end position="145"/>
    </location>
</feature>
<proteinExistence type="predicted"/>
<feature type="region of interest" description="Disordered" evidence="6">
    <location>
        <begin position="111"/>
        <end position="145"/>
    </location>
</feature>
<dbReference type="EMBL" id="MU006569">
    <property type="protein sequence ID" value="KAF2748268.1"/>
    <property type="molecule type" value="Genomic_DNA"/>
</dbReference>
<dbReference type="InterPro" id="IPR036957">
    <property type="entry name" value="Znf_PARP_sf"/>
</dbReference>
<dbReference type="SMART" id="SM01336">
    <property type="entry name" value="zf-PARP"/>
    <property type="match status" value="2"/>
</dbReference>
<feature type="domain" description="PARP-type" evidence="7">
    <location>
        <begin position="20"/>
        <end position="97"/>
    </location>
</feature>
<dbReference type="OrthoDB" id="429950at2759"/>
<evidence type="ECO:0000256" key="2">
    <source>
        <dbReference type="ARBA" id="ARBA00022723"/>
    </source>
</evidence>
<name>A0A6A6VCF3_9PLEO</name>
<reference evidence="8" key="1">
    <citation type="journal article" date="2020" name="Stud. Mycol.">
        <title>101 Dothideomycetes genomes: a test case for predicting lifestyles and emergence of pathogens.</title>
        <authorList>
            <person name="Haridas S."/>
            <person name="Albert R."/>
            <person name="Binder M."/>
            <person name="Bloem J."/>
            <person name="Labutti K."/>
            <person name="Salamov A."/>
            <person name="Andreopoulos B."/>
            <person name="Baker S."/>
            <person name="Barry K."/>
            <person name="Bills G."/>
            <person name="Bluhm B."/>
            <person name="Cannon C."/>
            <person name="Castanera R."/>
            <person name="Culley D."/>
            <person name="Daum C."/>
            <person name="Ezra D."/>
            <person name="Gonzalez J."/>
            <person name="Henrissat B."/>
            <person name="Kuo A."/>
            <person name="Liang C."/>
            <person name="Lipzen A."/>
            <person name="Lutzoni F."/>
            <person name="Magnuson J."/>
            <person name="Mondo S."/>
            <person name="Nolan M."/>
            <person name="Ohm R."/>
            <person name="Pangilinan J."/>
            <person name="Park H.-J."/>
            <person name="Ramirez L."/>
            <person name="Alfaro M."/>
            <person name="Sun H."/>
            <person name="Tritt A."/>
            <person name="Yoshinaga Y."/>
            <person name="Zwiers L.-H."/>
            <person name="Turgeon B."/>
            <person name="Goodwin S."/>
            <person name="Spatafora J."/>
            <person name="Crous P."/>
            <person name="Grigoriev I."/>
        </authorList>
    </citation>
    <scope>NUCLEOTIDE SEQUENCE</scope>
    <source>
        <strain evidence="8">CBS 119925</strain>
    </source>
</reference>
<sequence>MSDKYCIELSTTSLAGCQGAACKSVGRKIQKGELRLGVKTWYEPDETYWTRWRHWGCVAPVTIQKIYEEIAVTQLKGFKKLNPVSRIHVRKSFAAGKVIDPTFKGVQRPQDQHLMGEDMPSAMEGMSLDDGDKEKEKEKKEKKVKKEPEPIAFKIDLAQRTAKCRGEECLKNGIEIPKGELRLGIIMDDKTTTWIYKHWVCATTQDIKGVKEFKEADELEGFDDLSGALQAVIVGSFEDMEPLEPPPNPTGGDGGEKEVDEVPSKGKGEAVEALEKGEEKQAEKPSRKGKGKKK</sequence>
<dbReference type="SUPFAM" id="SSF57716">
    <property type="entry name" value="Glucocorticoid receptor-like (DNA-binding domain)"/>
    <property type="match status" value="2"/>
</dbReference>